<evidence type="ECO:0000313" key="4">
    <source>
        <dbReference type="EMBL" id="QLH83406.1"/>
    </source>
</evidence>
<dbReference type="EMBL" id="CP058909">
    <property type="protein sequence ID" value="QLH83406.1"/>
    <property type="molecule type" value="Genomic_DNA"/>
</dbReference>
<accession>A0A7D5P8G2</accession>
<evidence type="ECO:0000256" key="3">
    <source>
        <dbReference type="SAM" id="Phobius"/>
    </source>
</evidence>
<keyword evidence="1" id="KW-0175">Coiled coil</keyword>
<feature type="transmembrane region" description="Helical" evidence="3">
    <location>
        <begin position="20"/>
        <end position="41"/>
    </location>
</feature>
<protein>
    <submittedName>
        <fullName evidence="4">Carboxypeptidase regulatory-like domain-containing protein</fullName>
    </submittedName>
</protein>
<keyword evidence="3" id="KW-0472">Membrane</keyword>
<feature type="transmembrane region" description="Helical" evidence="3">
    <location>
        <begin position="166"/>
        <end position="187"/>
    </location>
</feature>
<dbReference type="GeneID" id="56084520"/>
<dbReference type="SUPFAM" id="SSF49464">
    <property type="entry name" value="Carboxypeptidase regulatory domain-like"/>
    <property type="match status" value="1"/>
</dbReference>
<feature type="coiled-coil region" evidence="1">
    <location>
        <begin position="869"/>
        <end position="896"/>
    </location>
</feature>
<feature type="transmembrane region" description="Helical" evidence="3">
    <location>
        <begin position="86"/>
        <end position="108"/>
    </location>
</feature>
<evidence type="ECO:0000256" key="2">
    <source>
        <dbReference type="SAM" id="MobiDB-lite"/>
    </source>
</evidence>
<feature type="region of interest" description="Disordered" evidence="2">
    <location>
        <begin position="408"/>
        <end position="428"/>
    </location>
</feature>
<feature type="compositionally biased region" description="Low complexity" evidence="2">
    <location>
        <begin position="413"/>
        <end position="424"/>
    </location>
</feature>
<proteinExistence type="predicted"/>
<dbReference type="Pfam" id="PF13620">
    <property type="entry name" value="CarboxypepD_reg"/>
    <property type="match status" value="1"/>
</dbReference>
<keyword evidence="3" id="KW-0812">Transmembrane</keyword>
<dbReference type="Gene3D" id="2.60.40.1120">
    <property type="entry name" value="Carboxypeptidase-like, regulatory domain"/>
    <property type="match status" value="1"/>
</dbReference>
<evidence type="ECO:0000256" key="1">
    <source>
        <dbReference type="SAM" id="Coils"/>
    </source>
</evidence>
<gene>
    <name evidence="4" type="ORF">HZS54_17985</name>
</gene>
<feature type="transmembrane region" description="Helical" evidence="3">
    <location>
        <begin position="53"/>
        <end position="74"/>
    </location>
</feature>
<keyword evidence="4" id="KW-0121">Carboxypeptidase</keyword>
<dbReference type="OrthoDB" id="145878at2157"/>
<name>A0A7D5P8G2_9EURY</name>
<keyword evidence="4" id="KW-0378">Hydrolase</keyword>
<dbReference type="RefSeq" id="WP_179918455.1">
    <property type="nucleotide sequence ID" value="NZ_CP058909.1"/>
</dbReference>
<evidence type="ECO:0000313" key="5">
    <source>
        <dbReference type="Proteomes" id="UP000509346"/>
    </source>
</evidence>
<keyword evidence="5" id="KW-1185">Reference proteome</keyword>
<dbReference type="GO" id="GO:0004180">
    <property type="term" value="F:carboxypeptidase activity"/>
    <property type="evidence" value="ECO:0007669"/>
    <property type="project" value="UniProtKB-KW"/>
</dbReference>
<organism evidence="4 5">
    <name type="scientific">Halosimplex pelagicum</name>
    <dbReference type="NCBI Taxonomy" id="869886"/>
    <lineage>
        <taxon>Archaea</taxon>
        <taxon>Methanobacteriati</taxon>
        <taxon>Methanobacteriota</taxon>
        <taxon>Stenosarchaea group</taxon>
        <taxon>Halobacteria</taxon>
        <taxon>Halobacteriales</taxon>
        <taxon>Haloarculaceae</taxon>
        <taxon>Halosimplex</taxon>
    </lineage>
</organism>
<feature type="transmembrane region" description="Helical" evidence="3">
    <location>
        <begin position="120"/>
        <end position="140"/>
    </location>
</feature>
<keyword evidence="4" id="KW-0645">Protease</keyword>
<sequence>MRDTHTDGNGRLYRLETPEWVAHSTTLAAILLTYLLSWGTVELNPVARRLFDALGYPATAAVAMLEIGAAFGILRRLEEVDRRVALAGGWLIAGVGLADVCINLWRLSSVGFPETTRVEVVATIVVAGALSVAVLGLVGARKRVTSTGLELVETVPTYRLKQGATVAITLLVVTSPLAYGIGLISLASNPASAAGAEMVDDFEDGDLSEWTHAAGEITSSIVYEGSYALKAKEDTSNTLERHGITNDISDKSPDSISWYVQINSTGSSFTTTSILDSGSDAMGDIEYNSDSSISFYTQDRGVRTTIASSTQQDKWYKISYHNITWGGEMTVTIYDPASGEVVGSEDVLMESDSDNFDRFDMNTVDPYVYFVDNIAINEGAPGNTISGTVTDSDGVALDNADVIVEDSSETVASTTTDSSGSYSTNVPSGDYTVTASASGFLSKSKTKSVSSDSSVDFTLTENAVSGTVVSQSGDPVAGQTVQVFGMNYSHPDIESAPDPQQEARDILSSYLEAAPDSWDDTLAPVSDIFESEDANYVAVTTESVSGDGIFTGDDLANPQIQVPADEEIILTEWDPTQTGGLGGQNAWDEQLPGTLQHDGEIVIEQVSAGNDTLSRTTVETTEEQTSGGVLGFGSTTANYATASLNPGFYRVYPEGSPGTAYPIQVGSLGDAATASTSKLIAPNLEDDSGQLAEAAKDEAEALANNKMVQKTTVSKGDGSFSVQLPNNVETVSVQVVGTQPGEVVDEATGETTVPDAPTRREAIQSVEEWSTRATDPQNATSGLNTSTFYMSSSPRIVDVPSSDVSMQVIELSAPGFTDVGDQINKSEWRDELLSNLSYADLPTQLLENISALENRTALNNLTSVDRERLEELYGDLENLSQRNSNLEDRVKQLLGERNATTSADALNESLNLYLNATDATNPELVERVTSIETALSQLEETIDVGDGETTVSGETVSWVQSFDTDLSPENVLVRAHYTNGSVRTLSPGSEYVSINSRPGLADEVEIRQLPLGDAAGAALSVDVATEDGTGGDRISLPNPTYDGTMPALDAVAFSSLRPGPRETVTGTLKPASSSPAIDLEAVSVVGPDGAEVPSTINGTRTLQFTTNGSGAYAVRSVFSTPNGANHTLTQYVEAGSSSVEMKPGVRVETTPFGPTAVVGDGLTDGGVELSEGGTAIDVVAMVPAESEAPDALDVHLSALSLPPDSTVSVRLAKGAAEQSIGKHVETTVHFGGLGDGTLLYRNGEPLPDDSTLGEVIRGAGSSTIKTHTDDQATLEIERNADPSIWNQISYQVATAIPDFSLGLQLGGLPLGGLGAGPSTAALAIAPVGGVLLAQRRRS</sequence>
<reference evidence="4 5" key="1">
    <citation type="submission" date="2020-07" db="EMBL/GenBank/DDBJ databases">
        <title>Halosimplex litoreum sp. nov. and Halosimplex rubrum sp. nov., isolated from different salt environments.</title>
        <authorList>
            <person name="Cui H."/>
        </authorList>
    </citation>
    <scope>NUCLEOTIDE SEQUENCE [LARGE SCALE GENOMIC DNA]</scope>
    <source>
        <strain evidence="4 5">R2</strain>
    </source>
</reference>
<dbReference type="KEGG" id="hpel:HZS54_17985"/>
<dbReference type="Proteomes" id="UP000509346">
    <property type="component" value="Chromosome"/>
</dbReference>
<dbReference type="InterPro" id="IPR008969">
    <property type="entry name" value="CarboxyPept-like_regulatory"/>
</dbReference>
<keyword evidence="3" id="KW-1133">Transmembrane helix</keyword>